<feature type="compositionally biased region" description="Polar residues" evidence="1">
    <location>
        <begin position="1334"/>
        <end position="1344"/>
    </location>
</feature>
<feature type="region of interest" description="Disordered" evidence="1">
    <location>
        <begin position="1358"/>
        <end position="1827"/>
    </location>
</feature>
<feature type="compositionally biased region" description="Basic residues" evidence="1">
    <location>
        <begin position="848"/>
        <end position="870"/>
    </location>
</feature>
<feature type="compositionally biased region" description="Low complexity" evidence="1">
    <location>
        <begin position="1553"/>
        <end position="1574"/>
    </location>
</feature>
<feature type="compositionally biased region" description="Low complexity" evidence="1">
    <location>
        <begin position="1453"/>
        <end position="1480"/>
    </location>
</feature>
<dbReference type="WBParaSite" id="Pan_g17981.t1">
    <property type="protein sequence ID" value="Pan_g17981.t1"/>
    <property type="gene ID" value="Pan_g17981"/>
</dbReference>
<feature type="compositionally biased region" description="Low complexity" evidence="1">
    <location>
        <begin position="912"/>
        <end position="921"/>
    </location>
</feature>
<feature type="compositionally biased region" description="Polar residues" evidence="1">
    <location>
        <begin position="717"/>
        <end position="751"/>
    </location>
</feature>
<feature type="compositionally biased region" description="Polar residues" evidence="1">
    <location>
        <begin position="1"/>
        <end position="11"/>
    </location>
</feature>
<feature type="region of interest" description="Disordered" evidence="1">
    <location>
        <begin position="1"/>
        <end position="165"/>
    </location>
</feature>
<name>A0A7E4VAG7_PANRE</name>
<sequence length="1927" mass="203518">MPAYQQPQPGASNPMPAYQQPQPVASNPMPVYQQPQPGASNPMPGYQQLQPGASNPMPAYQQPQPGASNPMPGYQQLQPGASNQMPAYQQPQSGASNPMPGYQQPQPGASNPVPVYQQPQSGASNPMPGYQQPQPGASNPMPGYQQLQPGASNPMPGYQQPQPGASNAVAVYQQPQPGASNPVPVYQQPQPGALNPMPAYQQPQPVASNALVVYRQPQPGASNPMPAYQQPQPVASNAVAVYRQSQPVALDTGSDVNGALSMWPLTNATTSFPTQLLNIAPEQMFQLICQVGVANTVHGAIAESLVAIINQQPQSVASYYMALLNQILPGIANGMQSIPASQAPAVNQQPQPVPSNSMPVVIPVQPDIPAVNHQQQLQPVASNPVPLMNSVQRGVADVLQPPSAPQAPAVNQHRQPVVSNPEVRGTFEQLQTSTVAPRQFPVVDEIRTDPILPNGSHVSAQLPVASVSSQSLQTVNGLPRTEPVENHTEQSTITVSQPLPVNGTASAVQPPTIPSTQQVADEQSSTSASSNQQPVANAESELASAAATKQSLNPLDGNPNAAQGTARLRKPRVNRSNAMPSAVPFPFEEMGMDVVEVDTTHPSSTDPQQVAVNQAAPAPPLQPVPSSTETPESPGRRQAPIAGTGNELFEMRSMAPPLSVNGTESAIQQPDAIQPSNQQVDDNQSSLPGSSNERLIANASDPAYAATMRQLMTKISQHSQPNFSGNGEANNDLQSNASNLPNDMQFPISSLDTERTVNENGTTPPLPTMPPAQQMNPVLPLIPSVNRTHSVDTALESGNPSETLTTDQPSGQQITPPRIETRAALKALLTSKGNKEPQPTAENPKKPAVPKRKRAPLAAKGRGRVSKTPRQKVASSNPSSTDPSVSAPPKRGRKKRLPSGSPEPVVPFVYVSSESSLASSRESSRAPRYNTESEDENNQDVQIVEPVFAQPLRNVDGLPSTEPVENETAPPTISGTIQKEAVLPNAVAEPDPAPPPLKKRGRAPKVAKPKVASADPLSTTAPSHPGPSKTRQRPAMRVQPPPPTRMCTRSTTKGLMSKASTEQATPEVLPPAVDPIQPPTATQTRTSFAAKSVRIPLSNSSDTATREPTASSTSRVEPVVSPPTQPIENQIPQPAPIEMGTRSVDTDLPTDEPSAPPQQPVTPIQPASTSSSSVTVAPDSAPPPPKKRGKLSKKPQAAGDKPAQKRRVRVHKTVQPTLPTVNPSSMMPVPAHPEPPDEPSATSQQIVTPIQPASTVPSSVAVAPDSAPPPPKKRSGASKTAQPALTSADTSSIPDAEPTEPPALPSQPVTSVPPPTLPINTDGTKQPTVGAIQSKPTTHMLTRSSGKIVTAHYFDGELLSSRKPPKPSKAKQPELIAADPLPISAPEPTTEPSATPQEQPVTPVQPTPTILPSVTVTPDSVPPPPKTLDSSSKTTQAAILLATVTPPVNEAVPTPSQPSATPTAQVRTPSAAEELLSSASTDQATPGAIQPTVERMELQPPTRMSTPSATTGTLAPTMNDAPEDELPVEQPSVSPQPSETSITPARNARKRSATTMLLSSSSTEVTTSETTEPTVNPILPPPAVQPASTSSSNVTVAPDSAPPPPKKRGKPSKNPQAAGDKPAPKKHARVYKTVQPTLASENPSSIPTPIQPEPSNEASATGQQPVAPIQPTPTIQPAVASTPDSVQPQQKKRGRPFKNPQAAKPTVTPAVNDSEAIEATVQPIPPPARKRRQPAAKKLQASTSTSSNTTGDALPEGQSSTAPQPAVNSDEPAAVNDVVPSGRKRRQPAAKKNPQNLKRKSAATDPPAGTGPVKRARRQLPVRRLERIPTPVRRVERVPTPVRQLERIPTPVRQLERIPTPVRQLERIPTPVRQLERIPTPVRQLERIPTPVQQLERIPTPVRQLERIPTPVRQLERIPTPVRQVPE</sequence>
<evidence type="ECO:0000256" key="1">
    <source>
        <dbReference type="SAM" id="MobiDB-lite"/>
    </source>
</evidence>
<feature type="compositionally biased region" description="Polar residues" evidence="1">
    <location>
        <begin position="1634"/>
        <end position="1664"/>
    </location>
</feature>
<feature type="compositionally biased region" description="Polar residues" evidence="1">
    <location>
        <begin position="1079"/>
        <end position="1089"/>
    </location>
</feature>
<feature type="compositionally biased region" description="Polar residues" evidence="1">
    <location>
        <begin position="489"/>
        <end position="535"/>
    </location>
</feature>
<feature type="compositionally biased region" description="Basic residues" evidence="1">
    <location>
        <begin position="997"/>
        <end position="1008"/>
    </location>
</feature>
<evidence type="ECO:0000313" key="2">
    <source>
        <dbReference type="Proteomes" id="UP000492821"/>
    </source>
</evidence>
<evidence type="ECO:0000313" key="3">
    <source>
        <dbReference type="WBParaSite" id="Pan_g17981.t1"/>
    </source>
</evidence>
<feature type="compositionally biased region" description="Polar residues" evidence="1">
    <location>
        <begin position="675"/>
        <end position="693"/>
    </location>
</feature>
<feature type="compositionally biased region" description="Polar residues" evidence="1">
    <location>
        <begin position="1428"/>
        <end position="1437"/>
    </location>
</feature>
<keyword evidence="2" id="KW-1185">Reference proteome</keyword>
<feature type="compositionally biased region" description="Low complexity" evidence="1">
    <location>
        <begin position="873"/>
        <end position="887"/>
    </location>
</feature>
<feature type="compositionally biased region" description="Low complexity" evidence="1">
    <location>
        <begin position="1252"/>
        <end position="1265"/>
    </location>
</feature>
<dbReference type="Proteomes" id="UP000492821">
    <property type="component" value="Unassembled WGS sequence"/>
</dbReference>
<feature type="compositionally biased region" description="Polar residues" evidence="1">
    <location>
        <begin position="1277"/>
        <end position="1293"/>
    </location>
</feature>
<feature type="compositionally biased region" description="Polar residues" evidence="1">
    <location>
        <begin position="75"/>
        <end position="96"/>
    </location>
</feature>
<feature type="region of interest" description="Disordered" evidence="1">
    <location>
        <begin position="830"/>
        <end position="1344"/>
    </location>
</feature>
<feature type="region of interest" description="Disordered" evidence="1">
    <location>
        <begin position="473"/>
        <end position="585"/>
    </location>
</feature>
<feature type="compositionally biased region" description="Polar residues" evidence="1">
    <location>
        <begin position="1586"/>
        <end position="1595"/>
    </location>
</feature>
<accession>A0A7E4VAG7</accession>
<feature type="region of interest" description="Disordered" evidence="1">
    <location>
        <begin position="675"/>
        <end position="694"/>
    </location>
</feature>
<feature type="compositionally biased region" description="Polar residues" evidence="1">
    <location>
        <begin position="1742"/>
        <end position="1767"/>
    </location>
</feature>
<feature type="compositionally biased region" description="Low complexity" evidence="1">
    <location>
        <begin position="1384"/>
        <end position="1419"/>
    </location>
</feature>
<reference evidence="3" key="2">
    <citation type="submission" date="2020-10" db="UniProtKB">
        <authorList>
            <consortium name="WormBaseParasite"/>
        </authorList>
    </citation>
    <scope>IDENTIFICATION</scope>
</reference>
<feature type="compositionally biased region" description="Low complexity" evidence="1">
    <location>
        <begin position="624"/>
        <end position="633"/>
    </location>
</feature>
<feature type="compositionally biased region" description="Polar residues" evidence="1">
    <location>
        <begin position="1214"/>
        <end position="1224"/>
    </location>
</feature>
<proteinExistence type="predicted"/>
<feature type="compositionally biased region" description="Low complexity" evidence="1">
    <location>
        <begin position="1528"/>
        <end position="1541"/>
    </location>
</feature>
<protein>
    <submittedName>
        <fullName evidence="3">C2H2-type domain-containing protein</fullName>
    </submittedName>
</protein>
<feature type="compositionally biased region" description="Polar residues" evidence="1">
    <location>
        <begin position="1047"/>
        <end position="1064"/>
    </location>
</feature>
<feature type="region of interest" description="Disordered" evidence="1">
    <location>
        <begin position="617"/>
        <end position="641"/>
    </location>
</feature>
<organism evidence="2 3">
    <name type="scientific">Panagrellus redivivus</name>
    <name type="common">Microworm</name>
    <dbReference type="NCBI Taxonomy" id="6233"/>
    <lineage>
        <taxon>Eukaryota</taxon>
        <taxon>Metazoa</taxon>
        <taxon>Ecdysozoa</taxon>
        <taxon>Nematoda</taxon>
        <taxon>Chromadorea</taxon>
        <taxon>Rhabditida</taxon>
        <taxon>Tylenchina</taxon>
        <taxon>Panagrolaimomorpha</taxon>
        <taxon>Panagrolaimoidea</taxon>
        <taxon>Panagrolaimidae</taxon>
        <taxon>Panagrellus</taxon>
    </lineage>
</organism>
<reference evidence="2" key="1">
    <citation type="journal article" date="2013" name="Genetics">
        <title>The draft genome and transcriptome of Panagrellus redivivus are shaped by the harsh demands of a free-living lifestyle.</title>
        <authorList>
            <person name="Srinivasan J."/>
            <person name="Dillman A.R."/>
            <person name="Macchietto M.G."/>
            <person name="Heikkinen L."/>
            <person name="Lakso M."/>
            <person name="Fracchia K.M."/>
            <person name="Antoshechkin I."/>
            <person name="Mortazavi A."/>
            <person name="Wong G."/>
            <person name="Sternberg P.W."/>
        </authorList>
    </citation>
    <scope>NUCLEOTIDE SEQUENCE [LARGE SCALE GENOMIC DNA]</scope>
    <source>
        <strain evidence="2">MT8872</strain>
    </source>
</reference>
<feature type="compositionally biased region" description="Pro residues" evidence="1">
    <location>
        <begin position="1068"/>
        <end position="1078"/>
    </location>
</feature>
<feature type="compositionally biased region" description="Polar residues" evidence="1">
    <location>
        <begin position="1502"/>
        <end position="1516"/>
    </location>
</feature>
<feature type="compositionally biased region" description="Polar residues" evidence="1">
    <location>
        <begin position="1097"/>
        <end position="1115"/>
    </location>
</feature>
<feature type="compositionally biased region" description="Pro residues" evidence="1">
    <location>
        <begin position="1299"/>
        <end position="1317"/>
    </location>
</feature>
<feature type="compositionally biased region" description="Polar residues" evidence="1">
    <location>
        <begin position="796"/>
        <end position="815"/>
    </location>
</feature>
<feature type="compositionally biased region" description="Low complexity" evidence="1">
    <location>
        <begin position="1166"/>
        <end position="1179"/>
    </location>
</feature>
<feature type="compositionally biased region" description="Low complexity" evidence="1">
    <location>
        <begin position="536"/>
        <end position="547"/>
    </location>
</feature>
<feature type="region of interest" description="Disordered" evidence="1">
    <location>
        <begin position="792"/>
        <end position="817"/>
    </location>
</feature>
<feature type="region of interest" description="Disordered" evidence="1">
    <location>
        <begin position="717"/>
        <end position="778"/>
    </location>
</feature>